<dbReference type="AlphaFoldDB" id="A0A6M3LW26"/>
<name>A0A6M3LW26_9ZZZZ</name>
<sequence length="74" mass="8491">MGKKKEKEEVAMEVSGLEFEANLLPSACVELAKANVLMMEREESPDLVYIGLVKKARRYLDLLLDRAIKRHEED</sequence>
<organism evidence="1">
    <name type="scientific">viral metagenome</name>
    <dbReference type="NCBI Taxonomy" id="1070528"/>
    <lineage>
        <taxon>unclassified sequences</taxon>
        <taxon>metagenomes</taxon>
        <taxon>organismal metagenomes</taxon>
    </lineage>
</organism>
<proteinExistence type="predicted"/>
<accession>A0A6M3LW26</accession>
<evidence type="ECO:0000313" key="1">
    <source>
        <dbReference type="EMBL" id="QJA99497.1"/>
    </source>
</evidence>
<protein>
    <submittedName>
        <fullName evidence="1">Uncharacterized protein</fullName>
    </submittedName>
</protein>
<dbReference type="EMBL" id="MT143653">
    <property type="protein sequence ID" value="QJA99497.1"/>
    <property type="molecule type" value="Genomic_DNA"/>
</dbReference>
<reference evidence="1" key="1">
    <citation type="submission" date="2020-03" db="EMBL/GenBank/DDBJ databases">
        <title>The deep terrestrial virosphere.</title>
        <authorList>
            <person name="Holmfeldt K."/>
            <person name="Nilsson E."/>
            <person name="Simone D."/>
            <person name="Lopez-Fernandez M."/>
            <person name="Wu X."/>
            <person name="de Brujin I."/>
            <person name="Lundin D."/>
            <person name="Andersson A."/>
            <person name="Bertilsson S."/>
            <person name="Dopson M."/>
        </authorList>
    </citation>
    <scope>NUCLEOTIDE SEQUENCE</scope>
    <source>
        <strain evidence="1">MM171A00991</strain>
    </source>
</reference>
<gene>
    <name evidence="1" type="ORF">MM171A00991_0022</name>
</gene>